<dbReference type="Gene3D" id="3.30.420.10">
    <property type="entry name" value="Ribonuclease H-like superfamily/Ribonuclease H"/>
    <property type="match status" value="2"/>
</dbReference>
<proteinExistence type="predicted"/>
<dbReference type="GO" id="GO:0003676">
    <property type="term" value="F:nucleic acid binding"/>
    <property type="evidence" value="ECO:0007669"/>
    <property type="project" value="InterPro"/>
</dbReference>
<accession>X0WHF5</accession>
<reference evidence="1" key="1">
    <citation type="journal article" date="2014" name="Front. Microbiol.">
        <title>High frequency of phylogenetically diverse reductive dehalogenase-homologous genes in deep subseafloor sedimentary metagenomes.</title>
        <authorList>
            <person name="Kawai M."/>
            <person name="Futagami T."/>
            <person name="Toyoda A."/>
            <person name="Takaki Y."/>
            <person name="Nishi S."/>
            <person name="Hori S."/>
            <person name="Arai W."/>
            <person name="Tsubouchi T."/>
            <person name="Morono Y."/>
            <person name="Uchiyama I."/>
            <person name="Ito T."/>
            <person name="Fujiyama A."/>
            <person name="Inagaki F."/>
            <person name="Takami H."/>
        </authorList>
    </citation>
    <scope>NUCLEOTIDE SEQUENCE</scope>
    <source>
        <strain evidence="1">Expedition CK06-06</strain>
    </source>
</reference>
<sequence>MVVLVGIDEAGFGPILGPLVVSSSTFLLPHHLLTANLWHILGKSAGSRRKHLAGRLLIADSKKAYSKSLGIKHLERTVLACLRYLGKKPATLTELLTLLSPHCLERLNDYPWYKGADSYRISTDSADMAIASAVLKDDLASNGIELLELRSYCLDVGYYNKMVATAKNKASVLFTTTSRLIKNAFDNFVGDDLQIIVDRQGGRVRYRKNLQRMFPDMELKILKETPANSSYELQANDKQMRLHFTVGADDRFLPVSLA</sequence>
<feature type="non-terminal residue" evidence="1">
    <location>
        <position position="258"/>
    </location>
</feature>
<dbReference type="AlphaFoldDB" id="X0WHF5"/>
<name>X0WHF5_9ZZZZ</name>
<dbReference type="InterPro" id="IPR012337">
    <property type="entry name" value="RNaseH-like_sf"/>
</dbReference>
<dbReference type="EMBL" id="BARS01035916">
    <property type="protein sequence ID" value="GAG23943.1"/>
    <property type="molecule type" value="Genomic_DNA"/>
</dbReference>
<dbReference type="SUPFAM" id="SSF53098">
    <property type="entry name" value="Ribonuclease H-like"/>
    <property type="match status" value="1"/>
</dbReference>
<organism evidence="1">
    <name type="scientific">marine sediment metagenome</name>
    <dbReference type="NCBI Taxonomy" id="412755"/>
    <lineage>
        <taxon>unclassified sequences</taxon>
        <taxon>metagenomes</taxon>
        <taxon>ecological metagenomes</taxon>
    </lineage>
</organism>
<evidence type="ECO:0000313" key="1">
    <source>
        <dbReference type="EMBL" id="GAG23943.1"/>
    </source>
</evidence>
<dbReference type="InterPro" id="IPR036397">
    <property type="entry name" value="RNaseH_sf"/>
</dbReference>
<comment type="caution">
    <text evidence="1">The sequence shown here is derived from an EMBL/GenBank/DDBJ whole genome shotgun (WGS) entry which is preliminary data.</text>
</comment>
<protein>
    <submittedName>
        <fullName evidence="1">Uncharacterized protein</fullName>
    </submittedName>
</protein>
<gene>
    <name evidence="1" type="ORF">S01H1_55268</name>
</gene>